<dbReference type="Pfam" id="PF13091">
    <property type="entry name" value="PLDc_2"/>
    <property type="match status" value="1"/>
</dbReference>
<name>A0A6B2KZ84_9EUKA</name>
<reference evidence="2" key="1">
    <citation type="journal article" date="2020" name="J. Eukaryot. Microbiol.">
        <title>De novo Sequencing, Assembly and Annotation of the Transcriptome for the Free-Living Testate Amoeba Arcella intermedia.</title>
        <authorList>
            <person name="Ribeiro G.M."/>
            <person name="Porfirio-Sousa A.L."/>
            <person name="Maurer-Alcala X.X."/>
            <person name="Katz L.A."/>
            <person name="Lahr D.J.G."/>
        </authorList>
    </citation>
    <scope>NUCLEOTIDE SEQUENCE</scope>
</reference>
<dbReference type="AlphaFoldDB" id="A0A6B2KZ84"/>
<organism evidence="2">
    <name type="scientific">Arcella intermedia</name>
    <dbReference type="NCBI Taxonomy" id="1963864"/>
    <lineage>
        <taxon>Eukaryota</taxon>
        <taxon>Amoebozoa</taxon>
        <taxon>Tubulinea</taxon>
        <taxon>Elardia</taxon>
        <taxon>Arcellinida</taxon>
        <taxon>Sphaerothecina</taxon>
        <taxon>Arcellidae</taxon>
        <taxon>Arcella</taxon>
    </lineage>
</organism>
<evidence type="ECO:0000313" key="2">
    <source>
        <dbReference type="EMBL" id="NDV30060.1"/>
    </source>
</evidence>
<dbReference type="GO" id="GO:0006793">
    <property type="term" value="P:phosphorus metabolic process"/>
    <property type="evidence" value="ECO:0007669"/>
    <property type="project" value="UniProtKB-ARBA"/>
</dbReference>
<dbReference type="Gene3D" id="3.30.160.20">
    <property type="match status" value="1"/>
</dbReference>
<evidence type="ECO:0000259" key="1">
    <source>
        <dbReference type="Pfam" id="PF13091"/>
    </source>
</evidence>
<dbReference type="PANTHER" id="PTHR21248:SF22">
    <property type="entry name" value="PHOSPHOLIPASE D"/>
    <property type="match status" value="1"/>
</dbReference>
<dbReference type="SUPFAM" id="SSF110916">
    <property type="entry name" value="Peptidyl-tRNA hydrolase domain-like"/>
    <property type="match status" value="1"/>
</dbReference>
<dbReference type="Gene3D" id="3.30.870.10">
    <property type="entry name" value="Endonuclease Chain A"/>
    <property type="match status" value="2"/>
</dbReference>
<accession>A0A6B2KZ84</accession>
<dbReference type="InterPro" id="IPR025202">
    <property type="entry name" value="PLD-like_dom"/>
</dbReference>
<proteinExistence type="predicted"/>
<dbReference type="EMBL" id="GIBP01001091">
    <property type="protein sequence ID" value="NDV30060.1"/>
    <property type="molecule type" value="Transcribed_RNA"/>
</dbReference>
<sequence>MRFKVDQAEWIPAPIRTALSSSRLNAPINSRGEIVITSAMQRTQEANSRDCIKKLKNLLKNAELVALGQPTKNEEKYEKIRRNKAKNKRRAAKKEQEMELLYLKMKLEQPQQHQEQSVGEVENVGPLRIPGASVFPAQDCPISFLLGHESSFQVISNHIQQAKQRVWIMVSFITKGISLLGTPFFELLQKTADRGVDVRVIFWDNFFSGKGSGTASNVFFLDPHNIHKIQTEMPSVKVSFDPSPSQTHCHHAKTFLIDDIAYIGGIILSAHQQYTVVDSAGRAISLYHDSYSAVQGAIATDLATLFALRWNGVKESNNKRFFPSRDEIKREQLEVVVEGSGKVCKFSSTAEVKLLYTVMENMYPKLSFVPPHLSTPIDLSNGGESIAEWYISHLKAAKQGIWMESTHIADPTILGYLLNALNNGVPVFYLHVTESMRVVQQERDRYLAYLKGTEGASRYTKAFILHRKLAEHPLCCFAFMATNVHSLQETMKYLPSSAPTDHLIRKDGKMFILGLHSKVTIIDGLHYTNGSANQVDISLWKSPENGHTEVNVGVTGQEATQEVLRNNLQVLLESHYTEDLLKKPFREVITYCQDLAKQNRQRWMRKEPIHGKIVQMDLLSFHKEKETRTIFQGWEE</sequence>
<dbReference type="SUPFAM" id="SSF56024">
    <property type="entry name" value="Phospholipase D/nuclease"/>
    <property type="match status" value="2"/>
</dbReference>
<protein>
    <recommendedName>
        <fullName evidence="1">Phospholipase D-like domain-containing protein</fullName>
    </recommendedName>
</protein>
<dbReference type="PANTHER" id="PTHR21248">
    <property type="entry name" value="CARDIOLIPIN SYNTHASE"/>
    <property type="match status" value="1"/>
</dbReference>
<feature type="domain" description="Phospholipase D-like" evidence="1">
    <location>
        <begin position="156"/>
        <end position="265"/>
    </location>
</feature>